<name>X1UDS3_9ZZZZ</name>
<accession>X1UDS3</accession>
<feature type="non-terminal residue" evidence="1">
    <location>
        <position position="1"/>
    </location>
</feature>
<sequence>GSVDKAIAHFSRQLERREDVYCGLMLGPEDCWQFSVLIYVGTLALKSAPTDIERLFDYFRKHGHW</sequence>
<dbReference type="EMBL" id="BARW01030093">
    <property type="protein sequence ID" value="GAJ15654.1"/>
    <property type="molecule type" value="Genomic_DNA"/>
</dbReference>
<organism evidence="1">
    <name type="scientific">marine sediment metagenome</name>
    <dbReference type="NCBI Taxonomy" id="412755"/>
    <lineage>
        <taxon>unclassified sequences</taxon>
        <taxon>metagenomes</taxon>
        <taxon>ecological metagenomes</taxon>
    </lineage>
</organism>
<proteinExistence type="predicted"/>
<comment type="caution">
    <text evidence="1">The sequence shown here is derived from an EMBL/GenBank/DDBJ whole genome shotgun (WGS) entry which is preliminary data.</text>
</comment>
<evidence type="ECO:0000313" key="1">
    <source>
        <dbReference type="EMBL" id="GAJ15654.1"/>
    </source>
</evidence>
<protein>
    <submittedName>
        <fullName evidence="1">Uncharacterized protein</fullName>
    </submittedName>
</protein>
<dbReference type="AlphaFoldDB" id="X1UDS3"/>
<gene>
    <name evidence="1" type="ORF">S12H4_48200</name>
</gene>
<reference evidence="1" key="1">
    <citation type="journal article" date="2014" name="Front. Microbiol.">
        <title>High frequency of phylogenetically diverse reductive dehalogenase-homologous genes in deep subseafloor sedimentary metagenomes.</title>
        <authorList>
            <person name="Kawai M."/>
            <person name="Futagami T."/>
            <person name="Toyoda A."/>
            <person name="Takaki Y."/>
            <person name="Nishi S."/>
            <person name="Hori S."/>
            <person name="Arai W."/>
            <person name="Tsubouchi T."/>
            <person name="Morono Y."/>
            <person name="Uchiyama I."/>
            <person name="Ito T."/>
            <person name="Fujiyama A."/>
            <person name="Inagaki F."/>
            <person name="Takami H."/>
        </authorList>
    </citation>
    <scope>NUCLEOTIDE SEQUENCE</scope>
    <source>
        <strain evidence="1">Expedition CK06-06</strain>
    </source>
</reference>